<evidence type="ECO:0008006" key="3">
    <source>
        <dbReference type="Google" id="ProtNLM"/>
    </source>
</evidence>
<sequence length="97" mass="11773">MQKEGGMKTERMLCYTMAFLLLCPVHEFGTHLYNVLSRRWIICTSIEDQHLVLWPPRSQVLAPCDIYLWACIKDMAHRWRFMYRRPKRSDHRSDSHY</sequence>
<organism evidence="1 2">
    <name type="scientific">Dryococelus australis</name>
    <dbReference type="NCBI Taxonomy" id="614101"/>
    <lineage>
        <taxon>Eukaryota</taxon>
        <taxon>Metazoa</taxon>
        <taxon>Ecdysozoa</taxon>
        <taxon>Arthropoda</taxon>
        <taxon>Hexapoda</taxon>
        <taxon>Insecta</taxon>
        <taxon>Pterygota</taxon>
        <taxon>Neoptera</taxon>
        <taxon>Polyneoptera</taxon>
        <taxon>Phasmatodea</taxon>
        <taxon>Verophasmatodea</taxon>
        <taxon>Anareolatae</taxon>
        <taxon>Phasmatidae</taxon>
        <taxon>Eurycanthinae</taxon>
        <taxon>Dryococelus</taxon>
    </lineage>
</organism>
<reference evidence="1 2" key="1">
    <citation type="submission" date="2023-02" db="EMBL/GenBank/DDBJ databases">
        <title>LHISI_Scaffold_Assembly.</title>
        <authorList>
            <person name="Stuart O.P."/>
            <person name="Cleave R."/>
            <person name="Magrath M.J.L."/>
            <person name="Mikheyev A.S."/>
        </authorList>
    </citation>
    <scope>NUCLEOTIDE SEQUENCE [LARGE SCALE GENOMIC DNA]</scope>
    <source>
        <strain evidence="1">Daus_M_001</strain>
        <tissue evidence="1">Leg muscle</tissue>
    </source>
</reference>
<comment type="caution">
    <text evidence="1">The sequence shown here is derived from an EMBL/GenBank/DDBJ whole genome shotgun (WGS) entry which is preliminary data.</text>
</comment>
<dbReference type="EMBL" id="JARBHB010000007">
    <property type="protein sequence ID" value="KAJ8879561.1"/>
    <property type="molecule type" value="Genomic_DNA"/>
</dbReference>
<proteinExistence type="predicted"/>
<evidence type="ECO:0000313" key="2">
    <source>
        <dbReference type="Proteomes" id="UP001159363"/>
    </source>
</evidence>
<dbReference type="Proteomes" id="UP001159363">
    <property type="component" value="Chromosome 6"/>
</dbReference>
<evidence type="ECO:0000313" key="1">
    <source>
        <dbReference type="EMBL" id="KAJ8879561.1"/>
    </source>
</evidence>
<name>A0ABQ9H5S1_9NEOP</name>
<accession>A0ABQ9H5S1</accession>
<keyword evidence="2" id="KW-1185">Reference proteome</keyword>
<protein>
    <recommendedName>
        <fullName evidence="3">Secreted protein</fullName>
    </recommendedName>
</protein>
<gene>
    <name evidence="1" type="ORF">PR048_020169</name>
</gene>